<comment type="similarity">
    <text evidence="1">Belongs to the LysR transcriptional regulatory family.</text>
</comment>
<dbReference type="PROSITE" id="PS50931">
    <property type="entry name" value="HTH_LYSR"/>
    <property type="match status" value="1"/>
</dbReference>
<sequence length="308" mass="34099">MRRLPPLKSLQAFESAARWLSFSKAADELFVTPAAISLQIKQLENYLGAPLFHRKTRSVQLTEEAKAVLPLVSDGFDSLAEAIDRLTQNEASGVLTVSSVPTFAIKWLLQRLPHFSRLYPDIDVRLDASLEIRDFDRDGIDVGIRLGVGRYPNLTTTRILNEEVSPVCSPKLLSGAHPLRTPDDLHHHRLIHVDWGKVSGQIPDWEMWTTAAGIDSVRIGHGPRFTVENMAIEAAISGEGVALVSHSAVADDLRAGRLVKPFDLTLKTDIAYWLVHPPKNLRRAKVKAFCDWLVAEVEADKGPASSPL</sequence>
<keyword evidence="4" id="KW-0804">Transcription</keyword>
<organism evidence="6 7">
    <name type="scientific">Aliisedimentitalea scapharcae</name>
    <dbReference type="NCBI Taxonomy" id="1524259"/>
    <lineage>
        <taxon>Bacteria</taxon>
        <taxon>Pseudomonadati</taxon>
        <taxon>Pseudomonadota</taxon>
        <taxon>Alphaproteobacteria</taxon>
        <taxon>Rhodobacterales</taxon>
        <taxon>Roseobacteraceae</taxon>
        <taxon>Aliisedimentitalea</taxon>
    </lineage>
</organism>
<dbReference type="PRINTS" id="PR00039">
    <property type="entry name" value="HTHLYSR"/>
</dbReference>
<evidence type="ECO:0000256" key="2">
    <source>
        <dbReference type="ARBA" id="ARBA00023015"/>
    </source>
</evidence>
<dbReference type="InterPro" id="IPR036390">
    <property type="entry name" value="WH_DNA-bd_sf"/>
</dbReference>
<protein>
    <submittedName>
        <fullName evidence="6">Transcriptional regulator GcvA</fullName>
    </submittedName>
</protein>
<dbReference type="RefSeq" id="WP_406644711.1">
    <property type="nucleotide sequence ID" value="NZ_CP123584.1"/>
</dbReference>
<name>A0ABZ2XN08_9RHOB</name>
<feature type="domain" description="HTH lysR-type" evidence="5">
    <location>
        <begin position="5"/>
        <end position="62"/>
    </location>
</feature>
<dbReference type="InterPro" id="IPR000847">
    <property type="entry name" value="LysR_HTH_N"/>
</dbReference>
<evidence type="ECO:0000259" key="5">
    <source>
        <dbReference type="PROSITE" id="PS50931"/>
    </source>
</evidence>
<reference evidence="6 7" key="1">
    <citation type="submission" date="2023-04" db="EMBL/GenBank/DDBJ databases">
        <title>Complete genome sequence of Alisedimentitalea scapharcae.</title>
        <authorList>
            <person name="Rong J.-C."/>
            <person name="Yi M.-L."/>
            <person name="Zhao Q."/>
        </authorList>
    </citation>
    <scope>NUCLEOTIDE SEQUENCE [LARGE SCALE GENOMIC DNA]</scope>
    <source>
        <strain evidence="6 7">KCTC 42119</strain>
    </source>
</reference>
<evidence type="ECO:0000256" key="3">
    <source>
        <dbReference type="ARBA" id="ARBA00023125"/>
    </source>
</evidence>
<dbReference type="SUPFAM" id="SSF53850">
    <property type="entry name" value="Periplasmic binding protein-like II"/>
    <property type="match status" value="1"/>
</dbReference>
<proteinExistence type="inferred from homology"/>
<gene>
    <name evidence="6" type="ORF">QEZ52_12620</name>
</gene>
<dbReference type="Pfam" id="PF00126">
    <property type="entry name" value="HTH_1"/>
    <property type="match status" value="1"/>
</dbReference>
<evidence type="ECO:0000256" key="1">
    <source>
        <dbReference type="ARBA" id="ARBA00009437"/>
    </source>
</evidence>
<evidence type="ECO:0000256" key="4">
    <source>
        <dbReference type="ARBA" id="ARBA00023163"/>
    </source>
</evidence>
<keyword evidence="7" id="KW-1185">Reference proteome</keyword>
<dbReference type="CDD" id="cd08432">
    <property type="entry name" value="PBP2_GcdR_TrpI_HvrB_AmpR_like"/>
    <property type="match status" value="1"/>
</dbReference>
<dbReference type="InterPro" id="IPR036388">
    <property type="entry name" value="WH-like_DNA-bd_sf"/>
</dbReference>
<dbReference type="Gene3D" id="3.40.190.10">
    <property type="entry name" value="Periplasmic binding protein-like II"/>
    <property type="match status" value="2"/>
</dbReference>
<evidence type="ECO:0000313" key="7">
    <source>
        <dbReference type="Proteomes" id="UP001623232"/>
    </source>
</evidence>
<dbReference type="Proteomes" id="UP001623232">
    <property type="component" value="Chromosome"/>
</dbReference>
<dbReference type="PANTHER" id="PTHR30537:SF26">
    <property type="entry name" value="GLYCINE CLEAVAGE SYSTEM TRANSCRIPTIONAL ACTIVATOR"/>
    <property type="match status" value="1"/>
</dbReference>
<dbReference type="NCBIfam" id="NF008352">
    <property type="entry name" value="PRK11139.1"/>
    <property type="match status" value="1"/>
</dbReference>
<evidence type="ECO:0000313" key="6">
    <source>
        <dbReference type="EMBL" id="WZK87458.1"/>
    </source>
</evidence>
<dbReference type="Gene3D" id="1.10.10.10">
    <property type="entry name" value="Winged helix-like DNA-binding domain superfamily/Winged helix DNA-binding domain"/>
    <property type="match status" value="1"/>
</dbReference>
<keyword evidence="2" id="KW-0805">Transcription regulation</keyword>
<dbReference type="InterPro" id="IPR005119">
    <property type="entry name" value="LysR_subst-bd"/>
</dbReference>
<dbReference type="PANTHER" id="PTHR30537">
    <property type="entry name" value="HTH-TYPE TRANSCRIPTIONAL REGULATOR"/>
    <property type="match status" value="1"/>
</dbReference>
<keyword evidence="3" id="KW-0238">DNA-binding</keyword>
<dbReference type="InterPro" id="IPR058163">
    <property type="entry name" value="LysR-type_TF_proteobact-type"/>
</dbReference>
<dbReference type="EMBL" id="CP123584">
    <property type="protein sequence ID" value="WZK87458.1"/>
    <property type="molecule type" value="Genomic_DNA"/>
</dbReference>
<accession>A0ABZ2XN08</accession>
<dbReference type="Pfam" id="PF03466">
    <property type="entry name" value="LysR_substrate"/>
    <property type="match status" value="1"/>
</dbReference>
<dbReference type="SUPFAM" id="SSF46785">
    <property type="entry name" value="Winged helix' DNA-binding domain"/>
    <property type="match status" value="1"/>
</dbReference>